<dbReference type="RefSeq" id="WP_359270672.1">
    <property type="nucleotide sequence ID" value="NZ_JBEZNA010000014.1"/>
</dbReference>
<dbReference type="Gene3D" id="3.40.630.30">
    <property type="match status" value="1"/>
</dbReference>
<protein>
    <submittedName>
        <fullName evidence="2">GNAT family N-acetyltransferase</fullName>
    </submittedName>
</protein>
<reference evidence="2 3" key="1">
    <citation type="submission" date="2024-06" db="EMBL/GenBank/DDBJ databases">
        <title>The Natural Products Discovery Center: Release of the First 8490 Sequenced Strains for Exploring Actinobacteria Biosynthetic Diversity.</title>
        <authorList>
            <person name="Kalkreuter E."/>
            <person name="Kautsar S.A."/>
            <person name="Yang D."/>
            <person name="Bader C.D."/>
            <person name="Teijaro C.N."/>
            <person name="Fluegel L."/>
            <person name="Davis C.M."/>
            <person name="Simpson J.R."/>
            <person name="Lauterbach L."/>
            <person name="Steele A.D."/>
            <person name="Gui C."/>
            <person name="Meng S."/>
            <person name="Li G."/>
            <person name="Viehrig K."/>
            <person name="Ye F."/>
            <person name="Su P."/>
            <person name="Kiefer A.F."/>
            <person name="Nichols A."/>
            <person name="Cepeda A.J."/>
            <person name="Yan W."/>
            <person name="Fan B."/>
            <person name="Jiang Y."/>
            <person name="Adhikari A."/>
            <person name="Zheng C.-J."/>
            <person name="Schuster L."/>
            <person name="Cowan T.M."/>
            <person name="Smanski M.J."/>
            <person name="Chevrette M.G."/>
            <person name="De Carvalho L.P.S."/>
            <person name="Shen B."/>
        </authorList>
    </citation>
    <scope>NUCLEOTIDE SEQUENCE [LARGE SCALE GENOMIC DNA]</scope>
    <source>
        <strain evidence="2 3">NPDC048117</strain>
    </source>
</reference>
<evidence type="ECO:0000313" key="2">
    <source>
        <dbReference type="EMBL" id="MEU9577414.1"/>
    </source>
</evidence>
<keyword evidence="3" id="KW-1185">Reference proteome</keyword>
<organism evidence="2 3">
    <name type="scientific">Streptomyces chilikensis</name>
    <dbReference type="NCBI Taxonomy" id="1194079"/>
    <lineage>
        <taxon>Bacteria</taxon>
        <taxon>Bacillati</taxon>
        <taxon>Actinomycetota</taxon>
        <taxon>Actinomycetes</taxon>
        <taxon>Kitasatosporales</taxon>
        <taxon>Streptomycetaceae</taxon>
        <taxon>Streptomyces</taxon>
    </lineage>
</organism>
<dbReference type="InterPro" id="IPR016181">
    <property type="entry name" value="Acyl_CoA_acyltransferase"/>
</dbReference>
<dbReference type="InterPro" id="IPR000182">
    <property type="entry name" value="GNAT_dom"/>
</dbReference>
<accession>A0ABV3EMJ0</accession>
<dbReference type="CDD" id="cd04301">
    <property type="entry name" value="NAT_SF"/>
    <property type="match status" value="1"/>
</dbReference>
<dbReference type="SUPFAM" id="SSF55729">
    <property type="entry name" value="Acyl-CoA N-acyltransferases (Nat)"/>
    <property type="match status" value="1"/>
</dbReference>
<proteinExistence type="predicted"/>
<feature type="domain" description="N-acetyltransferase" evidence="1">
    <location>
        <begin position="1"/>
        <end position="154"/>
    </location>
</feature>
<sequence>MRVADCARVAEIRVAGWRHAYRGLVPQPYLDRMDPVAAARWHRELLTGAGPGVVNLVAEHDGRVAGWACLGPNRGPEPGSELYALYVDPDRHRTGLGSALLRRCLPAGETVHVWVVSGNVPALRFYAHHGFAPDGAREPFTVDGVEVPEVRYVRPSPGVSPSA</sequence>
<dbReference type="InterPro" id="IPR050276">
    <property type="entry name" value="MshD_Acetyltransferase"/>
</dbReference>
<evidence type="ECO:0000259" key="1">
    <source>
        <dbReference type="PROSITE" id="PS51186"/>
    </source>
</evidence>
<dbReference type="Pfam" id="PF00583">
    <property type="entry name" value="Acetyltransf_1"/>
    <property type="match status" value="1"/>
</dbReference>
<evidence type="ECO:0000313" key="3">
    <source>
        <dbReference type="Proteomes" id="UP001551584"/>
    </source>
</evidence>
<dbReference type="PROSITE" id="PS51186">
    <property type="entry name" value="GNAT"/>
    <property type="match status" value="1"/>
</dbReference>
<dbReference type="Proteomes" id="UP001551584">
    <property type="component" value="Unassembled WGS sequence"/>
</dbReference>
<dbReference type="PANTHER" id="PTHR43617">
    <property type="entry name" value="L-AMINO ACID N-ACETYLTRANSFERASE"/>
    <property type="match status" value="1"/>
</dbReference>
<gene>
    <name evidence="2" type="ORF">AB0D95_09130</name>
</gene>
<dbReference type="PANTHER" id="PTHR43617:SF2">
    <property type="entry name" value="UPF0039 PROTEIN SLL0451"/>
    <property type="match status" value="1"/>
</dbReference>
<dbReference type="EMBL" id="JBEZNA010000014">
    <property type="protein sequence ID" value="MEU9577414.1"/>
    <property type="molecule type" value="Genomic_DNA"/>
</dbReference>
<name>A0ABV3EMJ0_9ACTN</name>
<comment type="caution">
    <text evidence="2">The sequence shown here is derived from an EMBL/GenBank/DDBJ whole genome shotgun (WGS) entry which is preliminary data.</text>
</comment>